<dbReference type="PANTHER" id="PTHR21422:SF9">
    <property type="entry name" value="RAB3 GTPASE-ACTIVATING PROTEIN CATALYTIC SUBUNIT"/>
    <property type="match status" value="1"/>
</dbReference>
<accession>A0ABN7AC95</accession>
<protein>
    <submittedName>
        <fullName evidence="1">Rab3 GTPase-activating protein catalytic subunit</fullName>
    </submittedName>
</protein>
<name>A0ABN7AC95_9HEMI</name>
<keyword evidence="2" id="KW-1185">Reference proteome</keyword>
<dbReference type="InterPro" id="IPR045700">
    <property type="entry name" value="Rab3GAP1"/>
</dbReference>
<dbReference type="PANTHER" id="PTHR21422">
    <property type="entry name" value="RAB3 GTPASE-ACTIVATING PROTEIN CATALYTIC SUBUNIT"/>
    <property type="match status" value="1"/>
</dbReference>
<evidence type="ECO:0000313" key="1">
    <source>
        <dbReference type="EMBL" id="BES88954.1"/>
    </source>
</evidence>
<sequence>MSTDDVDETDLYHVDFTTASEWEVFIARVEEIMQEWKLFSRTLFPPKLKLSTAQWHSRSQELLFADFEFSITHHYATFPGSEPIVPDEGKGRLSESLEEIMSSDNDFPPLEILQGGADTRPHVLARWYGLREFLVLTPLKGPITQESKIKVLLSSLCIAVNGTNCEIPVFVRSLETWQHFYVGICEGKGVRAEFEMVHLKKVPPQCKYLTGLLSVFKSKVGNGPTVEPVTVAARFTYTLQDWSIFSYSAHPPALDQENFEMTAELCQLPFGSMCEPIQTLTLHTCWPEILESVVVDSETYSDFEPLDAPIWALSVCPSDNPVCLLSDYLTEFVFHASSNLSAEELLGDLAVKDYGAGDMSQPLNLLTESRLPSLTGLLTSRSFRKRNKEEQLPVLMRIIYYLFPDSDSDSKHPYPLEGEAEKSFSQQRMKTCAVDSLVWRLSIMMAHALHMLGGAKAAAHLWHEFCQELQFRWMTSTIIPG</sequence>
<gene>
    <name evidence="1" type="ORF">NTJ_01761</name>
</gene>
<reference evidence="1 2" key="1">
    <citation type="submission" date="2023-09" db="EMBL/GenBank/DDBJ databases">
        <title>Nesidiocoris tenuis whole genome shotgun sequence.</title>
        <authorList>
            <person name="Shibata T."/>
            <person name="Shimoda M."/>
            <person name="Kobayashi T."/>
            <person name="Uehara T."/>
        </authorList>
    </citation>
    <scope>NUCLEOTIDE SEQUENCE [LARGE SCALE GENOMIC DNA]</scope>
    <source>
        <strain evidence="1 2">Japan</strain>
    </source>
</reference>
<organism evidence="1 2">
    <name type="scientific">Nesidiocoris tenuis</name>
    <dbReference type="NCBI Taxonomy" id="355587"/>
    <lineage>
        <taxon>Eukaryota</taxon>
        <taxon>Metazoa</taxon>
        <taxon>Ecdysozoa</taxon>
        <taxon>Arthropoda</taxon>
        <taxon>Hexapoda</taxon>
        <taxon>Insecta</taxon>
        <taxon>Pterygota</taxon>
        <taxon>Neoptera</taxon>
        <taxon>Paraneoptera</taxon>
        <taxon>Hemiptera</taxon>
        <taxon>Heteroptera</taxon>
        <taxon>Panheteroptera</taxon>
        <taxon>Cimicomorpha</taxon>
        <taxon>Miridae</taxon>
        <taxon>Dicyphina</taxon>
        <taxon>Nesidiocoris</taxon>
    </lineage>
</organism>
<dbReference type="Proteomes" id="UP001307889">
    <property type="component" value="Chromosome 1"/>
</dbReference>
<proteinExistence type="predicted"/>
<dbReference type="EMBL" id="AP028909">
    <property type="protein sequence ID" value="BES88954.1"/>
    <property type="molecule type" value="Genomic_DNA"/>
</dbReference>
<evidence type="ECO:0000313" key="2">
    <source>
        <dbReference type="Proteomes" id="UP001307889"/>
    </source>
</evidence>